<evidence type="ECO:0000313" key="3">
    <source>
        <dbReference type="Proteomes" id="UP000887013"/>
    </source>
</evidence>
<sequence>MDMEVNSYSEERNLASPLTASKKSKREDFSELDNDSESLKSAPPSESEKETNEKVILPPTPVQSEAHESGGRGEENDGFTIVTNKKKRVPPIYIDECLNTPDLLKDISEKTKSKILGRIVKGKLKVFPEIPNEHRIIQNFISVKKLRSHTFEMQMKKNVKSSNSRSPC</sequence>
<comment type="caution">
    <text evidence="2">The sequence shown here is derived from an EMBL/GenBank/DDBJ whole genome shotgun (WGS) entry which is preliminary data.</text>
</comment>
<feature type="compositionally biased region" description="Basic and acidic residues" evidence="1">
    <location>
        <begin position="65"/>
        <end position="75"/>
    </location>
</feature>
<feature type="region of interest" description="Disordered" evidence="1">
    <location>
        <begin position="1"/>
        <end position="82"/>
    </location>
</feature>
<keyword evidence="3" id="KW-1185">Reference proteome</keyword>
<accession>A0A8X6MTQ9</accession>
<evidence type="ECO:0000313" key="2">
    <source>
        <dbReference type="EMBL" id="GFS77783.1"/>
    </source>
</evidence>
<dbReference type="Proteomes" id="UP000887013">
    <property type="component" value="Unassembled WGS sequence"/>
</dbReference>
<protein>
    <submittedName>
        <fullName evidence="2">Uncharacterized protein</fullName>
    </submittedName>
</protein>
<dbReference type="EMBL" id="BMAW01097073">
    <property type="protein sequence ID" value="GFS77783.1"/>
    <property type="molecule type" value="Genomic_DNA"/>
</dbReference>
<proteinExistence type="predicted"/>
<dbReference type="AlphaFoldDB" id="A0A8X6MTQ9"/>
<organism evidence="2 3">
    <name type="scientific">Nephila pilipes</name>
    <name type="common">Giant wood spider</name>
    <name type="synonym">Nephila maculata</name>
    <dbReference type="NCBI Taxonomy" id="299642"/>
    <lineage>
        <taxon>Eukaryota</taxon>
        <taxon>Metazoa</taxon>
        <taxon>Ecdysozoa</taxon>
        <taxon>Arthropoda</taxon>
        <taxon>Chelicerata</taxon>
        <taxon>Arachnida</taxon>
        <taxon>Araneae</taxon>
        <taxon>Araneomorphae</taxon>
        <taxon>Entelegynae</taxon>
        <taxon>Araneoidea</taxon>
        <taxon>Nephilidae</taxon>
        <taxon>Nephila</taxon>
    </lineage>
</organism>
<name>A0A8X6MTQ9_NEPPI</name>
<gene>
    <name evidence="2" type="ORF">NPIL_425081</name>
</gene>
<dbReference type="OrthoDB" id="8016075at2759"/>
<reference evidence="2" key="1">
    <citation type="submission" date="2020-08" db="EMBL/GenBank/DDBJ databases">
        <title>Multicomponent nature underlies the extraordinary mechanical properties of spider dragline silk.</title>
        <authorList>
            <person name="Kono N."/>
            <person name="Nakamura H."/>
            <person name="Mori M."/>
            <person name="Yoshida Y."/>
            <person name="Ohtoshi R."/>
            <person name="Malay A.D."/>
            <person name="Moran D.A.P."/>
            <person name="Tomita M."/>
            <person name="Numata K."/>
            <person name="Arakawa K."/>
        </authorList>
    </citation>
    <scope>NUCLEOTIDE SEQUENCE</scope>
</reference>
<evidence type="ECO:0000256" key="1">
    <source>
        <dbReference type="SAM" id="MobiDB-lite"/>
    </source>
</evidence>